<dbReference type="InterPro" id="IPR029063">
    <property type="entry name" value="SAM-dependent_MTases_sf"/>
</dbReference>
<accession>A0A1G9LZQ1</accession>
<dbReference type="RefSeq" id="WP_092147984.1">
    <property type="nucleotide sequence ID" value="NZ_LT629700.1"/>
</dbReference>
<gene>
    <name evidence="2" type="ORF">SAMN04488535_0356</name>
</gene>
<proteinExistence type="predicted"/>
<reference evidence="3" key="1">
    <citation type="submission" date="2016-10" db="EMBL/GenBank/DDBJ databases">
        <authorList>
            <person name="Varghese N."/>
            <person name="Submissions S."/>
        </authorList>
    </citation>
    <scope>NUCLEOTIDE SEQUENCE [LARGE SCALE GENOMIC DNA]</scope>
    <source>
        <strain evidence="3">DSM 20632</strain>
    </source>
</reference>
<protein>
    <recommendedName>
        <fullName evidence="1">THUMP-like domain-containing protein</fullName>
    </recommendedName>
</protein>
<dbReference type="EMBL" id="LT629700">
    <property type="protein sequence ID" value="SDL66885.1"/>
    <property type="molecule type" value="Genomic_DNA"/>
</dbReference>
<dbReference type="InterPro" id="IPR041497">
    <property type="entry name" value="Thump-like"/>
</dbReference>
<dbReference type="Pfam" id="PF18096">
    <property type="entry name" value="Thump_like"/>
    <property type="match status" value="1"/>
</dbReference>
<dbReference type="Gene3D" id="3.40.50.150">
    <property type="entry name" value="Vaccinia Virus protein VP39"/>
    <property type="match status" value="1"/>
</dbReference>
<dbReference type="STRING" id="38302.SAMN04488535_0356"/>
<evidence type="ECO:0000313" key="3">
    <source>
        <dbReference type="Proteomes" id="UP000199350"/>
    </source>
</evidence>
<organism evidence="2 3">
    <name type="scientific">Corynebacterium mycetoides</name>
    <dbReference type="NCBI Taxonomy" id="38302"/>
    <lineage>
        <taxon>Bacteria</taxon>
        <taxon>Bacillati</taxon>
        <taxon>Actinomycetota</taxon>
        <taxon>Actinomycetes</taxon>
        <taxon>Mycobacteriales</taxon>
        <taxon>Corynebacteriaceae</taxon>
        <taxon>Corynebacterium</taxon>
    </lineage>
</organism>
<dbReference type="Proteomes" id="UP000199350">
    <property type="component" value="Chromosome I"/>
</dbReference>
<evidence type="ECO:0000313" key="2">
    <source>
        <dbReference type="EMBL" id="SDL66885.1"/>
    </source>
</evidence>
<name>A0A1G9LZQ1_9CORY</name>
<keyword evidence="3" id="KW-1185">Reference proteome</keyword>
<sequence>MSFSTEDVRYLASHAEDIAEATAQLALTKKSLFADRRVVAERFGDHARAVMELAAARRAGAGKFDPRWLADADAAQQATPLPVARLRARRIAEHGAELVHDVTCSVGTEAPVYEGVQWMGSDLDASRLLMARHNLGAQSWLVQADALTPVSHGAVIVADPARRAGGRRISDPAKLMPPLPDLIEAHAGAELAVKCAPGIDYSGWDGLVSVVSVDGAVKESCLYTPGLAGGLAREAAVLRADGFEERVVSTGPVDEADVPVGGAQRYIIDPDGAVVRAGLVRSWAARHGLSMLDAHIAYVTGPSIPAGYSGFPFIEAVPLRKLKAALAAHGAGAVEILVRGVDVDPDQLRAKLKLKGARPMAAVIARIGDSAVAHVCGAREWAQAPQ</sequence>
<evidence type="ECO:0000259" key="1">
    <source>
        <dbReference type="Pfam" id="PF18096"/>
    </source>
</evidence>
<dbReference type="AlphaFoldDB" id="A0A1G9LZQ1"/>
<feature type="domain" description="THUMP-like" evidence="1">
    <location>
        <begin position="311"/>
        <end position="377"/>
    </location>
</feature>
<dbReference type="OrthoDB" id="9810570at2"/>